<proteinExistence type="predicted"/>
<dbReference type="Pfam" id="PF20803">
    <property type="entry name" value="PaaX_M"/>
    <property type="match status" value="1"/>
</dbReference>
<protein>
    <submittedName>
        <fullName evidence="3">PaaX family transcriptional regulator C-terminal domain-containing protein</fullName>
    </submittedName>
</protein>
<feature type="domain" description="Transcriptional repressor PaaX-like central Cas2-like" evidence="2">
    <location>
        <begin position="101"/>
        <end position="182"/>
    </location>
</feature>
<evidence type="ECO:0000313" key="3">
    <source>
        <dbReference type="EMBL" id="MDZ8118344.1"/>
    </source>
</evidence>
<organism evidence="3 4">
    <name type="scientific">Pontiella agarivorans</name>
    <dbReference type="NCBI Taxonomy" id="3038953"/>
    <lineage>
        <taxon>Bacteria</taxon>
        <taxon>Pseudomonadati</taxon>
        <taxon>Kiritimatiellota</taxon>
        <taxon>Kiritimatiellia</taxon>
        <taxon>Kiritimatiellales</taxon>
        <taxon>Pontiellaceae</taxon>
        <taxon>Pontiella</taxon>
    </lineage>
</organism>
<dbReference type="InterPro" id="IPR013225">
    <property type="entry name" value="PaaX_C"/>
</dbReference>
<dbReference type="PANTHER" id="PTHR30319">
    <property type="entry name" value="PHENYLACETIC ACID REGULATOR-RELATED TRANSCRIPTIONAL REPRESSOR"/>
    <property type="match status" value="1"/>
</dbReference>
<evidence type="ECO:0000259" key="2">
    <source>
        <dbReference type="Pfam" id="PF20803"/>
    </source>
</evidence>
<dbReference type="Pfam" id="PF08223">
    <property type="entry name" value="PaaX_C"/>
    <property type="match status" value="1"/>
</dbReference>
<dbReference type="RefSeq" id="WP_322608141.1">
    <property type="nucleotide sequence ID" value="NZ_JARVCO010000007.1"/>
</dbReference>
<dbReference type="InterPro" id="IPR048846">
    <property type="entry name" value="PaaX-like_central"/>
</dbReference>
<feature type="domain" description="Transcriptional repressor PaaX-like C-terminal" evidence="1">
    <location>
        <begin position="186"/>
        <end position="272"/>
    </location>
</feature>
<comment type="caution">
    <text evidence="3">The sequence shown here is derived from an EMBL/GenBank/DDBJ whole genome shotgun (WGS) entry which is preliminary data.</text>
</comment>
<dbReference type="EMBL" id="JARVCO010000007">
    <property type="protein sequence ID" value="MDZ8118344.1"/>
    <property type="molecule type" value="Genomic_DNA"/>
</dbReference>
<dbReference type="Gene3D" id="3.30.70.2650">
    <property type="match status" value="1"/>
</dbReference>
<sequence>MKWKSFHHPDWSLPVVRRRVQEEWMDLLQDLAELLRTAGRSHLWQHTYPNLRSYHNSMSRLRKAGLIVKNTETAQLPRLELTDLGKEYLPVYHQPEKLWNTSWNGIWYMLIFDVPEAERHYRDNLRAFLKRMRMGGLQKSVWITPRDIRPEYDDLKRAANLDAVSYLLESRTVLHHEAREIVDTSWNWEWINKLQNRYLSVYRHNLKLLEHIDHDADALLILLKEDSEAYIQCMHLDPLLPNELLPTNYLGIDVHALHKTLRKKVAHQLQKYIV</sequence>
<reference evidence="3 4" key="1">
    <citation type="journal article" date="2024" name="Appl. Environ. Microbiol.">
        <title>Pontiella agarivorans sp. nov., a novel marine anaerobic bacterium capable of degrading macroalgal polysaccharides and fixing nitrogen.</title>
        <authorList>
            <person name="Liu N."/>
            <person name="Kivenson V."/>
            <person name="Peng X."/>
            <person name="Cui Z."/>
            <person name="Lankiewicz T.S."/>
            <person name="Gosselin K.M."/>
            <person name="English C.J."/>
            <person name="Blair E.M."/>
            <person name="O'Malley M.A."/>
            <person name="Valentine D.L."/>
        </authorList>
    </citation>
    <scope>NUCLEOTIDE SEQUENCE [LARGE SCALE GENOMIC DNA]</scope>
    <source>
        <strain evidence="3 4">NLcol2</strain>
    </source>
</reference>
<name>A0ABU5MVV0_9BACT</name>
<gene>
    <name evidence="3" type="ORF">P9H32_06840</name>
</gene>
<accession>A0ABU5MVV0</accession>
<keyword evidence="4" id="KW-1185">Reference proteome</keyword>
<dbReference type="Proteomes" id="UP001290861">
    <property type="component" value="Unassembled WGS sequence"/>
</dbReference>
<evidence type="ECO:0000259" key="1">
    <source>
        <dbReference type="Pfam" id="PF08223"/>
    </source>
</evidence>
<dbReference type="PANTHER" id="PTHR30319:SF1">
    <property type="entry name" value="TRANSCRIPTIONAL REPRESSOR PAAX"/>
    <property type="match status" value="1"/>
</dbReference>
<evidence type="ECO:0000313" key="4">
    <source>
        <dbReference type="Proteomes" id="UP001290861"/>
    </source>
</evidence>